<reference evidence="2 3" key="1">
    <citation type="submission" date="2017-04" db="EMBL/GenBank/DDBJ databases">
        <title>Draft genome sequence of Marssonina coronaria NL1: causal agent of apple blotch.</title>
        <authorList>
            <person name="Cheng Q."/>
        </authorList>
    </citation>
    <scope>NUCLEOTIDE SEQUENCE [LARGE SCALE GENOMIC DNA]</scope>
    <source>
        <strain evidence="2 3">NL1</strain>
    </source>
</reference>
<protein>
    <submittedName>
        <fullName evidence="2">Uncharacterized protein</fullName>
    </submittedName>
</protein>
<feature type="region of interest" description="Disordered" evidence="1">
    <location>
        <begin position="1"/>
        <end position="66"/>
    </location>
</feature>
<evidence type="ECO:0000256" key="1">
    <source>
        <dbReference type="SAM" id="MobiDB-lite"/>
    </source>
</evidence>
<sequence>MKRAAVRVKRAAPDDTEDHPLAKRTVLAGKKPRARVNYINKATAKSASSARSTNKHAVPPAPSRSASTLAQHAFQSVISLARSTLYPLSVESQTKNDAGAKNTKFPLKHQQTARQGRPPEPKARSPRASQITRDDSIREQQGSTMKLDKRVTNEIAHGDVLPTLTKSGWEFAGTNQTVTVAFAAGLALYHVVTNGVASRNVSFTGAQSATFLKAIMAAKGIGNAPPEHSGSWDGLAKVAGSGAAAYRLGPYWRPVLEAGLTGYEWYAGTG</sequence>
<dbReference type="InParanoid" id="A0A218Z4L6"/>
<proteinExistence type="predicted"/>
<feature type="region of interest" description="Disordered" evidence="1">
    <location>
        <begin position="94"/>
        <end position="150"/>
    </location>
</feature>
<feature type="compositionally biased region" description="Low complexity" evidence="1">
    <location>
        <begin position="41"/>
        <end position="52"/>
    </location>
</feature>
<dbReference type="EMBL" id="MZNU01000202">
    <property type="protein sequence ID" value="OWP03041.1"/>
    <property type="molecule type" value="Genomic_DNA"/>
</dbReference>
<name>A0A218Z4L6_9HELO</name>
<feature type="compositionally biased region" description="Basic residues" evidence="1">
    <location>
        <begin position="1"/>
        <end position="10"/>
    </location>
</feature>
<gene>
    <name evidence="2" type="ORF">B2J93_3667</name>
</gene>
<organism evidence="2 3">
    <name type="scientific">Diplocarpon coronariae</name>
    <dbReference type="NCBI Taxonomy" id="2795749"/>
    <lineage>
        <taxon>Eukaryota</taxon>
        <taxon>Fungi</taxon>
        <taxon>Dikarya</taxon>
        <taxon>Ascomycota</taxon>
        <taxon>Pezizomycotina</taxon>
        <taxon>Leotiomycetes</taxon>
        <taxon>Helotiales</taxon>
        <taxon>Drepanopezizaceae</taxon>
        <taxon>Diplocarpon</taxon>
    </lineage>
</organism>
<evidence type="ECO:0000313" key="2">
    <source>
        <dbReference type="EMBL" id="OWP03041.1"/>
    </source>
</evidence>
<dbReference type="Proteomes" id="UP000242519">
    <property type="component" value="Unassembled WGS sequence"/>
</dbReference>
<accession>A0A218Z4L6</accession>
<keyword evidence="3" id="KW-1185">Reference proteome</keyword>
<evidence type="ECO:0000313" key="3">
    <source>
        <dbReference type="Proteomes" id="UP000242519"/>
    </source>
</evidence>
<dbReference type="AlphaFoldDB" id="A0A218Z4L6"/>
<comment type="caution">
    <text evidence="2">The sequence shown here is derived from an EMBL/GenBank/DDBJ whole genome shotgun (WGS) entry which is preliminary data.</text>
</comment>